<accession>A0A346XY77</accession>
<dbReference type="AlphaFoldDB" id="A0A346XY77"/>
<evidence type="ECO:0000256" key="1">
    <source>
        <dbReference type="ARBA" id="ARBA00022723"/>
    </source>
</evidence>
<evidence type="ECO:0000259" key="4">
    <source>
        <dbReference type="Pfam" id="PF13473"/>
    </source>
</evidence>
<keyword evidence="6" id="KW-1185">Reference proteome</keyword>
<reference evidence="5 6" key="1">
    <citation type="submission" date="2018-09" db="EMBL/GenBank/DDBJ databases">
        <title>Complete genome sequence of Euzebya sp. DY32-46 isolated from seawater of Pacific Ocean.</title>
        <authorList>
            <person name="Xu L."/>
            <person name="Wu Y.-H."/>
            <person name="Xu X.-W."/>
        </authorList>
    </citation>
    <scope>NUCLEOTIDE SEQUENCE [LARGE SCALE GENOMIC DNA]</scope>
    <source>
        <strain evidence="5 6">DY32-46</strain>
    </source>
</reference>
<evidence type="ECO:0000313" key="6">
    <source>
        <dbReference type="Proteomes" id="UP000264006"/>
    </source>
</evidence>
<feature type="chain" id="PRO_5016616491" evidence="3">
    <location>
        <begin position="34"/>
        <end position="150"/>
    </location>
</feature>
<keyword evidence="1" id="KW-0479">Metal-binding</keyword>
<protein>
    <submittedName>
        <fullName evidence="5">Copper tolerance protein</fullName>
    </submittedName>
</protein>
<evidence type="ECO:0000256" key="2">
    <source>
        <dbReference type="ARBA" id="ARBA00023008"/>
    </source>
</evidence>
<gene>
    <name evidence="5" type="ORF">DVS28_a2493</name>
</gene>
<feature type="domain" description="EfeO-type cupredoxin-like" evidence="4">
    <location>
        <begin position="19"/>
        <end position="75"/>
    </location>
</feature>
<sequence>MITMPTTHRVLWMALAVLGLLATACNSSPPSDADTAATRTIEVTMRDIAFEPTNITVADGETVRVQFTNEGTIAHDAFVGDEAAQDAHEEEMAEMADMDHGTDDSDADGVTVQPGEAAELFVTGGPDGTLIGCHQPGHYASGMVITVQPT</sequence>
<dbReference type="KEGG" id="euz:DVS28_a2493"/>
<feature type="signal peptide" evidence="3">
    <location>
        <begin position="1"/>
        <end position="33"/>
    </location>
</feature>
<dbReference type="SUPFAM" id="SSF49503">
    <property type="entry name" value="Cupredoxins"/>
    <property type="match status" value="1"/>
</dbReference>
<name>A0A346XY77_9ACTN</name>
<dbReference type="OrthoDB" id="9816061at2"/>
<dbReference type="InterPro" id="IPR050845">
    <property type="entry name" value="Cu-binding_ET"/>
</dbReference>
<dbReference type="PANTHER" id="PTHR38439">
    <property type="entry name" value="AURACYANIN-B"/>
    <property type="match status" value="1"/>
</dbReference>
<dbReference type="Gene3D" id="2.60.40.420">
    <property type="entry name" value="Cupredoxins - blue copper proteins"/>
    <property type="match status" value="1"/>
</dbReference>
<dbReference type="EMBL" id="CP031165">
    <property type="protein sequence ID" value="AXV07174.1"/>
    <property type="molecule type" value="Genomic_DNA"/>
</dbReference>
<evidence type="ECO:0000256" key="3">
    <source>
        <dbReference type="SAM" id="SignalP"/>
    </source>
</evidence>
<dbReference type="PANTHER" id="PTHR38439:SF3">
    <property type="entry name" value="COPPER-RESISTANT CUPROPROTEIN COPI"/>
    <property type="match status" value="1"/>
</dbReference>
<organism evidence="5 6">
    <name type="scientific">Euzebya pacifica</name>
    <dbReference type="NCBI Taxonomy" id="1608957"/>
    <lineage>
        <taxon>Bacteria</taxon>
        <taxon>Bacillati</taxon>
        <taxon>Actinomycetota</taxon>
        <taxon>Nitriliruptoria</taxon>
        <taxon>Euzebyales</taxon>
    </lineage>
</organism>
<dbReference type="InterPro" id="IPR028096">
    <property type="entry name" value="EfeO_Cupredoxin"/>
</dbReference>
<evidence type="ECO:0000313" key="5">
    <source>
        <dbReference type="EMBL" id="AXV07174.1"/>
    </source>
</evidence>
<dbReference type="Proteomes" id="UP000264006">
    <property type="component" value="Chromosome"/>
</dbReference>
<keyword evidence="2" id="KW-0186">Copper</keyword>
<dbReference type="GO" id="GO:0046872">
    <property type="term" value="F:metal ion binding"/>
    <property type="evidence" value="ECO:0007669"/>
    <property type="project" value="UniProtKB-KW"/>
</dbReference>
<proteinExistence type="predicted"/>
<keyword evidence="3" id="KW-0732">Signal</keyword>
<dbReference type="Pfam" id="PF13473">
    <property type="entry name" value="Cupredoxin_1"/>
    <property type="match status" value="1"/>
</dbReference>
<dbReference type="InterPro" id="IPR008972">
    <property type="entry name" value="Cupredoxin"/>
</dbReference>